<keyword evidence="3 8" id="KW-0812">Transmembrane</keyword>
<gene>
    <name evidence="9" type="ORF">CCACVL1_01665</name>
</gene>
<dbReference type="Pfam" id="PF03094">
    <property type="entry name" value="Mlo"/>
    <property type="match status" value="1"/>
</dbReference>
<reference evidence="9 10" key="1">
    <citation type="submission" date="2013-09" db="EMBL/GenBank/DDBJ databases">
        <title>Corchorus capsularis genome sequencing.</title>
        <authorList>
            <person name="Alam M."/>
            <person name="Haque M.S."/>
            <person name="Islam M.S."/>
            <person name="Emdad E.M."/>
            <person name="Islam M.M."/>
            <person name="Ahmed B."/>
            <person name="Halim A."/>
            <person name="Hossen Q.M.M."/>
            <person name="Hossain M.Z."/>
            <person name="Ahmed R."/>
            <person name="Khan M.M."/>
            <person name="Islam R."/>
            <person name="Rashid M.M."/>
            <person name="Khan S.A."/>
            <person name="Rahman M.S."/>
            <person name="Alam M."/>
        </authorList>
    </citation>
    <scope>NUCLEOTIDE SEQUENCE [LARGE SCALE GENOMIC DNA]</scope>
    <source>
        <strain evidence="10">cv. CVL-1</strain>
        <tissue evidence="9">Whole seedling</tissue>
    </source>
</reference>
<name>A0A1R3KGM2_COCAP</name>
<evidence type="ECO:0000256" key="7">
    <source>
        <dbReference type="ARBA" id="ARBA00023265"/>
    </source>
</evidence>
<evidence type="ECO:0000256" key="1">
    <source>
        <dbReference type="ARBA" id="ARBA00004141"/>
    </source>
</evidence>
<proteinExistence type="inferred from homology"/>
<feature type="transmembrane region" description="Helical" evidence="8">
    <location>
        <begin position="18"/>
        <end position="42"/>
    </location>
</feature>
<dbReference type="OrthoDB" id="1388414at2759"/>
<evidence type="ECO:0000256" key="6">
    <source>
        <dbReference type="ARBA" id="ARBA00023136"/>
    </source>
</evidence>
<keyword evidence="4" id="KW-0611">Plant defense</keyword>
<comment type="caution">
    <text evidence="9">The sequence shown here is derived from an EMBL/GenBank/DDBJ whole genome shotgun (WGS) entry which is preliminary data.</text>
</comment>
<dbReference type="AlphaFoldDB" id="A0A1R3KGM2"/>
<dbReference type="GO" id="GO:0006952">
    <property type="term" value="P:defense response"/>
    <property type="evidence" value="ECO:0007669"/>
    <property type="project" value="UniProtKB-KW"/>
</dbReference>
<keyword evidence="10" id="KW-1185">Reference proteome</keyword>
<feature type="transmembrane region" description="Helical" evidence="8">
    <location>
        <begin position="149"/>
        <end position="170"/>
    </location>
</feature>
<keyword evidence="6 8" id="KW-0472">Membrane</keyword>
<evidence type="ECO:0000313" key="9">
    <source>
        <dbReference type="EMBL" id="OMP06231.1"/>
    </source>
</evidence>
<organism evidence="9 10">
    <name type="scientific">Corchorus capsularis</name>
    <name type="common">Jute</name>
    <dbReference type="NCBI Taxonomy" id="210143"/>
    <lineage>
        <taxon>Eukaryota</taxon>
        <taxon>Viridiplantae</taxon>
        <taxon>Streptophyta</taxon>
        <taxon>Embryophyta</taxon>
        <taxon>Tracheophyta</taxon>
        <taxon>Spermatophyta</taxon>
        <taxon>Magnoliopsida</taxon>
        <taxon>eudicotyledons</taxon>
        <taxon>Gunneridae</taxon>
        <taxon>Pentapetalae</taxon>
        <taxon>rosids</taxon>
        <taxon>malvids</taxon>
        <taxon>Malvales</taxon>
        <taxon>Malvaceae</taxon>
        <taxon>Grewioideae</taxon>
        <taxon>Apeibeae</taxon>
        <taxon>Corchorus</taxon>
    </lineage>
</organism>
<evidence type="ECO:0000313" key="10">
    <source>
        <dbReference type="Proteomes" id="UP000188268"/>
    </source>
</evidence>
<evidence type="ECO:0000256" key="8">
    <source>
        <dbReference type="SAM" id="Phobius"/>
    </source>
</evidence>
<keyword evidence="7" id="KW-0568">Pathogenesis-related protein</keyword>
<evidence type="ECO:0000256" key="3">
    <source>
        <dbReference type="ARBA" id="ARBA00022692"/>
    </source>
</evidence>
<dbReference type="PANTHER" id="PTHR31942">
    <property type="entry name" value="MLO-LIKE PROTEIN 1"/>
    <property type="match status" value="1"/>
</dbReference>
<evidence type="ECO:0000256" key="4">
    <source>
        <dbReference type="ARBA" id="ARBA00022821"/>
    </source>
</evidence>
<comment type="subcellular location">
    <subcellularLocation>
        <location evidence="1">Membrane</location>
        <topology evidence="1">Multi-pass membrane protein</topology>
    </subcellularLocation>
</comment>
<keyword evidence="5 8" id="KW-1133">Transmembrane helix</keyword>
<feature type="transmembrane region" description="Helical" evidence="8">
    <location>
        <begin position="63"/>
        <end position="81"/>
    </location>
</feature>
<dbReference type="Proteomes" id="UP000188268">
    <property type="component" value="Unassembled WGS sequence"/>
</dbReference>
<dbReference type="InterPro" id="IPR004326">
    <property type="entry name" value="Mlo"/>
</dbReference>
<protein>
    <submittedName>
        <fullName evidence="9">Mlo-related protein</fullName>
    </submittedName>
</protein>
<dbReference type="PANTHER" id="PTHR31942:SF89">
    <property type="entry name" value="MLO-LIKE PROTEIN 3"/>
    <property type="match status" value="1"/>
</dbReference>
<dbReference type="Gramene" id="OMP06231">
    <property type="protein sequence ID" value="OMP06231"/>
    <property type="gene ID" value="CCACVL1_01665"/>
</dbReference>
<accession>A0A1R3KGM2</accession>
<comment type="similarity">
    <text evidence="2">Belongs to the MLO family.</text>
</comment>
<dbReference type="EMBL" id="AWWV01005001">
    <property type="protein sequence ID" value="OMP06231.1"/>
    <property type="molecule type" value="Genomic_DNA"/>
</dbReference>
<evidence type="ECO:0000256" key="2">
    <source>
        <dbReference type="ARBA" id="ARBA00006574"/>
    </source>
</evidence>
<dbReference type="OMA" id="LKWIVAF"/>
<dbReference type="GO" id="GO:0016020">
    <property type="term" value="C:membrane"/>
    <property type="evidence" value="ECO:0007669"/>
    <property type="project" value="UniProtKB-SubCell"/>
</dbReference>
<sequence length="216" mass="23970">MAAESTAAIRTLQQTPTWAVAIVCLVIISISILIEQIIHLIAKWLKGHKKTALYDAVDKLRSVLMFLGFMSLILTVAQNPISKICISNKLGNEMLPCHRRKIIKNSKEIGYDDPFFIHQRILAADSDASGYCESKGLTPLISTDGANQLSIFLFALAAMQIVYSVLTMALGRAKMRRWKGWEKETRTIEYQAANVSTLLCFLHDPPPMPNLAGPAL</sequence>
<evidence type="ECO:0000256" key="5">
    <source>
        <dbReference type="ARBA" id="ARBA00022989"/>
    </source>
</evidence>